<dbReference type="CDD" id="cd05255">
    <property type="entry name" value="SQD1_like_SDR_e"/>
    <property type="match status" value="1"/>
</dbReference>
<comment type="similarity">
    <text evidence="1">Belongs to the NAD(P)-dependent epimerase/dehydratase family.</text>
</comment>
<dbReference type="Gene3D" id="3.40.50.720">
    <property type="entry name" value="NAD(P)-binding Rossmann-like Domain"/>
    <property type="match status" value="1"/>
</dbReference>
<reference evidence="3" key="1">
    <citation type="submission" date="2018-02" db="EMBL/GenBank/DDBJ databases">
        <title>Rhizophora mucronata_Transcriptome.</title>
        <authorList>
            <person name="Meera S.P."/>
            <person name="Sreeshan A."/>
            <person name="Augustine A."/>
        </authorList>
    </citation>
    <scope>NUCLEOTIDE SEQUENCE</scope>
    <source>
        <tissue evidence="3">Leaf</tissue>
    </source>
</reference>
<evidence type="ECO:0000259" key="2">
    <source>
        <dbReference type="Pfam" id="PF01370"/>
    </source>
</evidence>
<dbReference type="EMBL" id="GGEC01068475">
    <property type="protein sequence ID" value="MBX48959.1"/>
    <property type="molecule type" value="Transcribed_RNA"/>
</dbReference>
<dbReference type="AlphaFoldDB" id="A0A2P2P2Q8"/>
<evidence type="ECO:0000313" key="3">
    <source>
        <dbReference type="EMBL" id="MBX48959.1"/>
    </source>
</evidence>
<dbReference type="InterPro" id="IPR036291">
    <property type="entry name" value="NAD(P)-bd_dom_sf"/>
</dbReference>
<protein>
    <submittedName>
        <fullName evidence="3">UDP-sulfoquinovose synthase</fullName>
    </submittedName>
</protein>
<sequence length="482" mass="53547">MSHVLSTSCSLKLSSSRKSYSRALDRHPASCPTLFNFGSSRGALRRLVLQEKRTQRSCVAHAATIPISQESLTETSSGSDQTSSGSAKAQRVLVIGGDGYCGWATALHLSKKGYEVAIADNLIRRLFDHQLGLDSLTPIASIHNRLRCWKSLTGKTIELYIGDICDFEFLSETFKSFEPDAAVHFGEQRSAPYSMIDRTRAVFTQHNNVIGTLNVLFAIKEFREQCHLVKLGTMGEYGTPNIDIEEGYITITHNGRTDTLPYPKQASSFYHLSKVHDSNNIAFTCKAWGIRATDLNQGVVYGVRTDETEMHKVLCNRFDYDGVFGTALNRFCVQAAVGHPLTVYGKGGQTRGYLDIRDTVQCVELAIANPAESGEFRVFNQFTEQFSVHELASLATKAGEKLGLDVKTISVPNPRVEAEEHYYNAKHTKLIELGLKPHLLSDSLLDSLLNFAIRFKDRVDMKQIMPNVSWRKIGVKPKTAAA</sequence>
<dbReference type="InterPro" id="IPR001509">
    <property type="entry name" value="Epimerase_deHydtase"/>
</dbReference>
<dbReference type="Pfam" id="PF01370">
    <property type="entry name" value="Epimerase"/>
    <property type="match status" value="1"/>
</dbReference>
<dbReference type="PANTHER" id="PTHR43000">
    <property type="entry name" value="DTDP-D-GLUCOSE 4,6-DEHYDRATASE-RELATED"/>
    <property type="match status" value="1"/>
</dbReference>
<proteinExistence type="inferred from homology"/>
<evidence type="ECO:0000256" key="1">
    <source>
        <dbReference type="ARBA" id="ARBA00007637"/>
    </source>
</evidence>
<name>A0A2P2P2Q8_RHIMU</name>
<dbReference type="Gene3D" id="3.90.25.10">
    <property type="entry name" value="UDP-galactose 4-epimerase, domain 1"/>
    <property type="match status" value="1"/>
</dbReference>
<organism evidence="3">
    <name type="scientific">Rhizophora mucronata</name>
    <name type="common">Asiatic mangrove</name>
    <dbReference type="NCBI Taxonomy" id="61149"/>
    <lineage>
        <taxon>Eukaryota</taxon>
        <taxon>Viridiplantae</taxon>
        <taxon>Streptophyta</taxon>
        <taxon>Embryophyta</taxon>
        <taxon>Tracheophyta</taxon>
        <taxon>Spermatophyta</taxon>
        <taxon>Magnoliopsida</taxon>
        <taxon>eudicotyledons</taxon>
        <taxon>Gunneridae</taxon>
        <taxon>Pentapetalae</taxon>
        <taxon>rosids</taxon>
        <taxon>fabids</taxon>
        <taxon>Malpighiales</taxon>
        <taxon>Rhizophoraceae</taxon>
        <taxon>Rhizophora</taxon>
    </lineage>
</organism>
<accession>A0A2P2P2Q8</accession>
<dbReference type="SUPFAM" id="SSF51735">
    <property type="entry name" value="NAD(P)-binding Rossmann-fold domains"/>
    <property type="match status" value="1"/>
</dbReference>
<feature type="domain" description="NAD-dependent epimerase/dehydratase" evidence="2">
    <location>
        <begin position="92"/>
        <end position="380"/>
    </location>
</feature>